<gene>
    <name evidence="1" type="ORF">S12H4_30776</name>
</gene>
<dbReference type="AlphaFoldDB" id="X1UJR1"/>
<dbReference type="Gene3D" id="1.50.10.10">
    <property type="match status" value="1"/>
</dbReference>
<sequence>MINYKQADALYQKSVEILKKVQLKNGGCLATPKGTRYPYIYPRDHAIIILGFLSAGLNQRAKKALEFVFDIQYE</sequence>
<proteinExistence type="predicted"/>
<organism evidence="1">
    <name type="scientific">marine sediment metagenome</name>
    <dbReference type="NCBI Taxonomy" id="412755"/>
    <lineage>
        <taxon>unclassified sequences</taxon>
        <taxon>metagenomes</taxon>
        <taxon>ecological metagenomes</taxon>
    </lineage>
</organism>
<evidence type="ECO:0000313" key="1">
    <source>
        <dbReference type="EMBL" id="GAI92584.1"/>
    </source>
</evidence>
<feature type="non-terminal residue" evidence="1">
    <location>
        <position position="74"/>
    </location>
</feature>
<dbReference type="GO" id="GO:0005975">
    <property type="term" value="P:carbohydrate metabolic process"/>
    <property type="evidence" value="ECO:0007669"/>
    <property type="project" value="InterPro"/>
</dbReference>
<dbReference type="SUPFAM" id="SSF48208">
    <property type="entry name" value="Six-hairpin glycosidases"/>
    <property type="match status" value="1"/>
</dbReference>
<dbReference type="InterPro" id="IPR012341">
    <property type="entry name" value="6hp_glycosidase-like_sf"/>
</dbReference>
<reference evidence="1" key="1">
    <citation type="journal article" date="2014" name="Front. Microbiol.">
        <title>High frequency of phylogenetically diverse reductive dehalogenase-homologous genes in deep subseafloor sedimentary metagenomes.</title>
        <authorList>
            <person name="Kawai M."/>
            <person name="Futagami T."/>
            <person name="Toyoda A."/>
            <person name="Takaki Y."/>
            <person name="Nishi S."/>
            <person name="Hori S."/>
            <person name="Arai W."/>
            <person name="Tsubouchi T."/>
            <person name="Morono Y."/>
            <person name="Uchiyama I."/>
            <person name="Ito T."/>
            <person name="Fujiyama A."/>
            <person name="Inagaki F."/>
            <person name="Takami H."/>
        </authorList>
    </citation>
    <scope>NUCLEOTIDE SEQUENCE</scope>
    <source>
        <strain evidence="1">Expedition CK06-06</strain>
    </source>
</reference>
<accession>X1UJR1</accession>
<comment type="caution">
    <text evidence="1">The sequence shown here is derived from an EMBL/GenBank/DDBJ whole genome shotgun (WGS) entry which is preliminary data.</text>
</comment>
<name>X1UJR1_9ZZZZ</name>
<dbReference type="EMBL" id="BARW01017892">
    <property type="protein sequence ID" value="GAI92584.1"/>
    <property type="molecule type" value="Genomic_DNA"/>
</dbReference>
<protein>
    <submittedName>
        <fullName evidence="1">Uncharacterized protein</fullName>
    </submittedName>
</protein>
<dbReference type="InterPro" id="IPR008928">
    <property type="entry name" value="6-hairpin_glycosidase_sf"/>
</dbReference>